<dbReference type="Gene3D" id="3.40.50.2000">
    <property type="entry name" value="Glycogen Phosphorylase B"/>
    <property type="match status" value="2"/>
</dbReference>
<protein>
    <recommendedName>
        <fullName evidence="4">Glycosyl transferase family 1 domain-containing protein</fullName>
    </recommendedName>
</protein>
<organism evidence="2 3">
    <name type="scientific">Paraburkholderia lacunae</name>
    <dbReference type="NCBI Taxonomy" id="2211104"/>
    <lineage>
        <taxon>Bacteria</taxon>
        <taxon>Pseudomonadati</taxon>
        <taxon>Pseudomonadota</taxon>
        <taxon>Betaproteobacteria</taxon>
        <taxon>Burkholderiales</taxon>
        <taxon>Burkholderiaceae</taxon>
        <taxon>Paraburkholderia</taxon>
    </lineage>
</organism>
<keyword evidence="3" id="KW-1185">Reference proteome</keyword>
<dbReference type="Pfam" id="PF13692">
    <property type="entry name" value="Glyco_trans_1_4"/>
    <property type="match status" value="1"/>
</dbReference>
<gene>
    <name evidence="2" type="ORF">DLM46_20860</name>
</gene>
<reference evidence="3" key="1">
    <citation type="submission" date="2018-05" db="EMBL/GenBank/DDBJ databases">
        <authorList>
            <person name="Feng T."/>
        </authorList>
    </citation>
    <scope>NUCLEOTIDE SEQUENCE [LARGE SCALE GENOMIC DNA]</scope>
    <source>
        <strain evidence="3">S27</strain>
    </source>
</reference>
<dbReference type="Proteomes" id="UP000254875">
    <property type="component" value="Unassembled WGS sequence"/>
</dbReference>
<accession>A0A370N5B1</accession>
<comment type="caution">
    <text evidence="2">The sequence shown here is derived from an EMBL/GenBank/DDBJ whole genome shotgun (WGS) entry which is preliminary data.</text>
</comment>
<dbReference type="RefSeq" id="WP_115103343.1">
    <property type="nucleotide sequence ID" value="NZ_QHKS01000013.1"/>
</dbReference>
<dbReference type="OrthoDB" id="9055506at2"/>
<dbReference type="PANTHER" id="PTHR12526">
    <property type="entry name" value="GLYCOSYLTRANSFERASE"/>
    <property type="match status" value="1"/>
</dbReference>
<name>A0A370N5B1_9BURK</name>
<dbReference type="AlphaFoldDB" id="A0A370N5B1"/>
<dbReference type="SUPFAM" id="SSF53756">
    <property type="entry name" value="UDP-Glycosyltransferase/glycogen phosphorylase"/>
    <property type="match status" value="1"/>
</dbReference>
<feature type="region of interest" description="Disordered" evidence="1">
    <location>
        <begin position="1"/>
        <end position="30"/>
    </location>
</feature>
<sequence length="418" mass="47118">MTIASLMRSLRGQSSGATRNSPRSREYQGADKRPRVAIVYHFFPHYRKGVLDAISQCDFDVTFFGDPVDRYQGIPSLRFEANKDFRPAEVKVVRDISFQWAAVRASLSSEFDVLVLLANPNFLTTWLAAAIGRLTGKRVLFWGHGFLSANRSVKNYARRMFFSLGHAQYLYGYRAKCIAESFGFRSRNLYVGFNSLDYQSQLRTRRDLLSRPEVPRQSPQIRILGVSRLTDKCEYDVLMHAVSLAERTSERRFKLTLIGGGPAERKLKELASELKLDIDFVGELYDEAAVAAYIFDSDVVVSPGKIGLTAMHSLMFGTPVISHSDMDRQMPEVEAVAPGISGILFRYGDMTDLSKCLISVPDVFHDRRQTQKNCFRIIDEIYNPYRQCEVLSDAIYGKPAGQGNDMAALYGDACEGRA</sequence>
<evidence type="ECO:0000256" key="1">
    <source>
        <dbReference type="SAM" id="MobiDB-lite"/>
    </source>
</evidence>
<feature type="compositionally biased region" description="Polar residues" evidence="1">
    <location>
        <begin position="11"/>
        <end position="21"/>
    </location>
</feature>
<proteinExistence type="predicted"/>
<evidence type="ECO:0000313" key="2">
    <source>
        <dbReference type="EMBL" id="RDK00804.1"/>
    </source>
</evidence>
<evidence type="ECO:0000313" key="3">
    <source>
        <dbReference type="Proteomes" id="UP000254875"/>
    </source>
</evidence>
<dbReference type="EMBL" id="QHKS01000013">
    <property type="protein sequence ID" value="RDK00804.1"/>
    <property type="molecule type" value="Genomic_DNA"/>
</dbReference>
<evidence type="ECO:0008006" key="4">
    <source>
        <dbReference type="Google" id="ProtNLM"/>
    </source>
</evidence>